<keyword evidence="3" id="KW-0238">DNA-binding</keyword>
<proteinExistence type="inferred from homology"/>
<dbReference type="GO" id="GO:0003677">
    <property type="term" value="F:DNA binding"/>
    <property type="evidence" value="ECO:0007669"/>
    <property type="project" value="UniProtKB-KW"/>
</dbReference>
<organism evidence="5">
    <name type="scientific">Bradyrhizobium diazoefficiens</name>
    <dbReference type="NCBI Taxonomy" id="1355477"/>
    <lineage>
        <taxon>Bacteria</taxon>
        <taxon>Pseudomonadati</taxon>
        <taxon>Pseudomonadota</taxon>
        <taxon>Alphaproteobacteria</taxon>
        <taxon>Hyphomicrobiales</taxon>
        <taxon>Nitrobacteraceae</taxon>
        <taxon>Bradyrhizobium</taxon>
    </lineage>
</organism>
<dbReference type="CDD" id="cd17246">
    <property type="entry name" value="RMtype1_S_SonII-TRD2-CR2_like"/>
    <property type="match status" value="1"/>
</dbReference>
<dbReference type="AlphaFoldDB" id="A0A810C2U1"/>
<keyword evidence="5" id="KW-0378">Hydrolase</keyword>
<dbReference type="GO" id="GO:0009307">
    <property type="term" value="P:DNA restriction-modification system"/>
    <property type="evidence" value="ECO:0007669"/>
    <property type="project" value="UniProtKB-KW"/>
</dbReference>
<reference evidence="5" key="1">
    <citation type="submission" date="2020-05" db="EMBL/GenBank/DDBJ databases">
        <title>Complete genome sequence of Bradyrhizobium diazoefficiens XF9 isolated from soybean nodule.</title>
        <authorList>
            <person name="Noda R."/>
            <person name="Kakizaki K."/>
            <person name="Minamisawa K."/>
        </authorList>
    </citation>
    <scope>NUCLEOTIDE SEQUENCE</scope>
    <source>
        <strain evidence="5">XF9</strain>
    </source>
</reference>
<dbReference type="Gene3D" id="3.90.220.20">
    <property type="entry name" value="DNA methylase specificity domains"/>
    <property type="match status" value="2"/>
</dbReference>
<dbReference type="InterPro" id="IPR000055">
    <property type="entry name" value="Restrct_endonuc_typeI_TRD"/>
</dbReference>
<dbReference type="SUPFAM" id="SSF116734">
    <property type="entry name" value="DNA methylase specificity domain"/>
    <property type="match status" value="2"/>
</dbReference>
<dbReference type="GO" id="GO:0004519">
    <property type="term" value="F:endonuclease activity"/>
    <property type="evidence" value="ECO:0007669"/>
    <property type="project" value="UniProtKB-KW"/>
</dbReference>
<dbReference type="EMBL" id="AP023098">
    <property type="protein sequence ID" value="BCE83772.1"/>
    <property type="molecule type" value="Genomic_DNA"/>
</dbReference>
<dbReference type="CDD" id="cd17267">
    <property type="entry name" value="RMtype1_S_EcoAO83I-TRD1-CR1_like"/>
    <property type="match status" value="1"/>
</dbReference>
<comment type="similarity">
    <text evidence="1">Belongs to the type-I restriction system S methylase family.</text>
</comment>
<evidence type="ECO:0000256" key="2">
    <source>
        <dbReference type="ARBA" id="ARBA00022747"/>
    </source>
</evidence>
<sequence length="538" mass="59396">MNAERLLVHYGQVADAPYAVARLRRFILDLAVRGKLVAQDSNDEPSLELMRRAAKENWDQADLPHGWFRARIGAVLEFQYGKGLKASERFDQGPVPVFGSNGVVGFTEEPLTVRPSIIVGRKGSAGALNLCDGPSWTTDVAYFVEAPSFFNIQFLLNVLTALDLDKLGKGVKPGLSRSEAYDQIIAIPPLSEQHRIVAKLDELMGLCDRLEAARVSREMVRDGFAAASLARLDPPVSDTFQADVHFALDALPALTARPDQIKQIRQTILNLALRGKLVPQQGSDEPASDLLNRIEEKRAKLLKSGYPNPEEARTQIKKLTEQSVPGGLDALPIGWVWATLLQCSALVVDCKNKTAPYAASGIRLIRTTNVRDGRMNSNDQKFVDQKTYEIWSARCTPEPGDILITREAPMGEVCLIPAGERICLGQRMMLARLVPDTIDRNFMLYSLRDPKLMDRVQDKPIGATVQHLRVGGVETLLIPVPPLAEQRRIVAKLDAMMALCDRLEASLATTAEARRRLLDALLAEAVAPFDDRELEAAE</sequence>
<feature type="domain" description="Type I restriction modification DNA specificity" evidence="4">
    <location>
        <begin position="65"/>
        <end position="212"/>
    </location>
</feature>
<dbReference type="InterPro" id="IPR051212">
    <property type="entry name" value="Type-I_RE_S_subunit"/>
</dbReference>
<gene>
    <name evidence="5" type="primary">hsdS</name>
    <name evidence="5" type="ORF">XF9B_51930</name>
</gene>
<dbReference type="REBASE" id="461024">
    <property type="entry name" value="S.BdiXF9ORF51920P"/>
</dbReference>
<protein>
    <submittedName>
        <fullName evidence="5">Type I restriction endonuclease EcoAI subunit S</fullName>
    </submittedName>
</protein>
<name>A0A810C2U1_9BRAD</name>
<dbReference type="Pfam" id="PF01420">
    <property type="entry name" value="Methylase_S"/>
    <property type="match status" value="2"/>
</dbReference>
<evidence type="ECO:0000259" key="4">
    <source>
        <dbReference type="Pfam" id="PF01420"/>
    </source>
</evidence>
<keyword evidence="5" id="KW-0540">Nuclease</keyword>
<evidence type="ECO:0000256" key="3">
    <source>
        <dbReference type="ARBA" id="ARBA00023125"/>
    </source>
</evidence>
<dbReference type="PANTHER" id="PTHR43140:SF1">
    <property type="entry name" value="TYPE I RESTRICTION ENZYME ECOKI SPECIFICITY SUBUNIT"/>
    <property type="match status" value="1"/>
</dbReference>
<dbReference type="InterPro" id="IPR044946">
    <property type="entry name" value="Restrct_endonuc_typeI_TRD_sf"/>
</dbReference>
<keyword evidence="5" id="KW-0255">Endonuclease</keyword>
<feature type="domain" description="Type I restriction modification DNA specificity" evidence="4">
    <location>
        <begin position="399"/>
        <end position="506"/>
    </location>
</feature>
<keyword evidence="2" id="KW-0680">Restriction system</keyword>
<evidence type="ECO:0000313" key="5">
    <source>
        <dbReference type="EMBL" id="BCE83772.1"/>
    </source>
</evidence>
<evidence type="ECO:0000256" key="1">
    <source>
        <dbReference type="ARBA" id="ARBA00010923"/>
    </source>
</evidence>
<accession>A0A810C2U1</accession>
<dbReference type="PANTHER" id="PTHR43140">
    <property type="entry name" value="TYPE-1 RESTRICTION ENZYME ECOKI SPECIFICITY PROTEIN"/>
    <property type="match status" value="1"/>
</dbReference>